<gene>
    <name evidence="1" type="ORF">ACFFVB_18310</name>
</gene>
<reference evidence="1 2" key="1">
    <citation type="submission" date="2024-09" db="EMBL/GenBank/DDBJ databases">
        <authorList>
            <person name="Sun Q."/>
            <person name="Mori K."/>
        </authorList>
    </citation>
    <scope>NUCLEOTIDE SEQUENCE [LARGE SCALE GENOMIC DNA]</scope>
    <source>
        <strain evidence="1 2">CECT 8286</strain>
    </source>
</reference>
<accession>A0ABV5F6K7</accession>
<name>A0ABV5F6K7_9FLAO</name>
<organism evidence="1 2">
    <name type="scientific">Formosa undariae</name>
    <dbReference type="NCBI Taxonomy" id="1325436"/>
    <lineage>
        <taxon>Bacteria</taxon>
        <taxon>Pseudomonadati</taxon>
        <taxon>Bacteroidota</taxon>
        <taxon>Flavobacteriia</taxon>
        <taxon>Flavobacteriales</taxon>
        <taxon>Flavobacteriaceae</taxon>
        <taxon>Formosa</taxon>
    </lineage>
</organism>
<dbReference type="RefSeq" id="WP_382384716.1">
    <property type="nucleotide sequence ID" value="NZ_JBHMEZ010000032.1"/>
</dbReference>
<dbReference type="Proteomes" id="UP001589605">
    <property type="component" value="Unassembled WGS sequence"/>
</dbReference>
<sequence length="53" mass="6262">MTIEDLIKKYEEELKDCEVRINSAVKSTQYSMAQNWKINKIVVQEFLNDLKAL</sequence>
<evidence type="ECO:0000313" key="2">
    <source>
        <dbReference type="Proteomes" id="UP001589605"/>
    </source>
</evidence>
<dbReference type="EMBL" id="JBHMEZ010000032">
    <property type="protein sequence ID" value="MFB9055040.1"/>
    <property type="molecule type" value="Genomic_DNA"/>
</dbReference>
<evidence type="ECO:0000313" key="1">
    <source>
        <dbReference type="EMBL" id="MFB9055040.1"/>
    </source>
</evidence>
<proteinExistence type="predicted"/>
<keyword evidence="2" id="KW-1185">Reference proteome</keyword>
<protein>
    <submittedName>
        <fullName evidence="1">Uncharacterized protein</fullName>
    </submittedName>
</protein>
<comment type="caution">
    <text evidence="1">The sequence shown here is derived from an EMBL/GenBank/DDBJ whole genome shotgun (WGS) entry which is preliminary data.</text>
</comment>